<sequence>MKEKRQDRERRAYWQARLDEARRRYSEQRERMDRREDCYKGTRQLPAANGGSAKPAANVRNIVYELIESQVDASVPQPKVTAIHPEDRPLAKKIEAMLLEQIRMLNFKEMNDQQERTVPIQGGDFWHVEWDPEGGFHCTLGNLAVTQRHPKQVIPQPGVYELDKMDYVFVLVSQSRRYLERRYGVRLPDEGESDVAARTDASAPTVEGLVTQNIVYYRNAEGGVGRFSWVGDVTLEDLEDYQARRRWVCAGCGAPLPAPAAGEKNAVCPVCGWLEPECLPQQGEILTRDVRLPGGELLAAMTEGPPQAIVNPDGTLQRDDVTGEVILMPGEVRPTVLPAYRPGSFPLVLRRNVRLFGQLLGASDVDVIEDQQVAINKYGTKIQEKLLKGGSYVTLPQGVNIETTDRELKIIRLKNPADKALISVLNIQPDTSRDQQMLEVNYSWAKSTLGITDAFQGKYDSSATSGVAKQFSANQSAGRLQSKREMKNQAYARLYRLMFQFMLAYADEPFPMSSRGPDGTVQYAHFDRYEFLKRDAAGMLYWNDEFIFDVDPASNLASNRENLWTMIDQKYQAGAFGPLGESASLYRLWTLLAETGYPHAETMKTSIGQQMEREAARQAAAPVQEGGMPL</sequence>
<protein>
    <submittedName>
        <fullName evidence="1">Uncharacterized protein</fullName>
    </submittedName>
</protein>
<reference evidence="1" key="2">
    <citation type="submission" date="2021-04" db="EMBL/GenBank/DDBJ databases">
        <authorList>
            <person name="Gilroy R."/>
        </authorList>
    </citation>
    <scope>NUCLEOTIDE SEQUENCE</scope>
    <source>
        <strain evidence="1">ChiGjej4B4-18154</strain>
    </source>
</reference>
<organism evidence="1 2">
    <name type="scientific">Candidatus Allofournierella merdipullorum</name>
    <dbReference type="NCBI Taxonomy" id="2838595"/>
    <lineage>
        <taxon>Bacteria</taxon>
        <taxon>Bacillati</taxon>
        <taxon>Bacillota</taxon>
        <taxon>Clostridia</taxon>
        <taxon>Eubacteriales</taxon>
        <taxon>Oscillospiraceae</taxon>
        <taxon>Allofournierella</taxon>
    </lineage>
</organism>
<accession>A0A9D2E388</accession>
<evidence type="ECO:0000313" key="2">
    <source>
        <dbReference type="Proteomes" id="UP000824035"/>
    </source>
</evidence>
<dbReference type="Proteomes" id="UP000824035">
    <property type="component" value="Unassembled WGS sequence"/>
</dbReference>
<dbReference type="EMBL" id="DXBV01000019">
    <property type="protein sequence ID" value="HIZ29955.1"/>
    <property type="molecule type" value="Genomic_DNA"/>
</dbReference>
<gene>
    <name evidence="1" type="ORF">H9813_01795</name>
</gene>
<dbReference type="AlphaFoldDB" id="A0A9D2E388"/>
<comment type="caution">
    <text evidence="1">The sequence shown here is derived from an EMBL/GenBank/DDBJ whole genome shotgun (WGS) entry which is preliminary data.</text>
</comment>
<proteinExistence type="predicted"/>
<dbReference type="RefSeq" id="WP_394968100.1">
    <property type="nucleotide sequence ID" value="NZ_CALXHM010000014.1"/>
</dbReference>
<reference evidence="1" key="1">
    <citation type="journal article" date="2021" name="PeerJ">
        <title>Extensive microbial diversity within the chicken gut microbiome revealed by metagenomics and culture.</title>
        <authorList>
            <person name="Gilroy R."/>
            <person name="Ravi A."/>
            <person name="Getino M."/>
            <person name="Pursley I."/>
            <person name="Horton D.L."/>
            <person name="Alikhan N.F."/>
            <person name="Baker D."/>
            <person name="Gharbi K."/>
            <person name="Hall N."/>
            <person name="Watson M."/>
            <person name="Adriaenssens E.M."/>
            <person name="Foster-Nyarko E."/>
            <person name="Jarju S."/>
            <person name="Secka A."/>
            <person name="Antonio M."/>
            <person name="Oren A."/>
            <person name="Chaudhuri R.R."/>
            <person name="La Ragione R."/>
            <person name="Hildebrand F."/>
            <person name="Pallen M.J."/>
        </authorList>
    </citation>
    <scope>NUCLEOTIDE SEQUENCE</scope>
    <source>
        <strain evidence="1">ChiGjej4B4-18154</strain>
    </source>
</reference>
<evidence type="ECO:0000313" key="1">
    <source>
        <dbReference type="EMBL" id="HIZ29955.1"/>
    </source>
</evidence>
<name>A0A9D2E388_9FIRM</name>